<gene>
    <name evidence="1" type="ORF">MHI_LOCUS155845</name>
</gene>
<dbReference type="AlphaFoldDB" id="A0A6V7GWM7"/>
<evidence type="ECO:0000313" key="1">
    <source>
        <dbReference type="EMBL" id="CAD1469826.1"/>
    </source>
</evidence>
<proteinExistence type="predicted"/>
<name>A0A6V7GWM7_9HYME</name>
<comment type="caution">
    <text evidence="1">The sequence shown here is derived from an EMBL/GenBank/DDBJ whole genome shotgun (WGS) entry which is preliminary data.</text>
</comment>
<dbReference type="Proteomes" id="UP000752696">
    <property type="component" value="Unassembled WGS sequence"/>
</dbReference>
<reference evidence="1" key="1">
    <citation type="submission" date="2020-07" db="EMBL/GenBank/DDBJ databases">
        <authorList>
            <person name="Nazaruddin N."/>
        </authorList>
    </citation>
    <scope>NUCLEOTIDE SEQUENCE</scope>
</reference>
<accession>A0A6V7GWM7</accession>
<dbReference type="EMBL" id="CAJDYZ010003017">
    <property type="protein sequence ID" value="CAD1469826.1"/>
    <property type="molecule type" value="Genomic_DNA"/>
</dbReference>
<evidence type="ECO:0000313" key="2">
    <source>
        <dbReference type="Proteomes" id="UP000752696"/>
    </source>
</evidence>
<protein>
    <submittedName>
        <fullName evidence="1">Uncharacterized protein</fullName>
    </submittedName>
</protein>
<dbReference type="OrthoDB" id="10444982at2759"/>
<keyword evidence="2" id="KW-1185">Reference proteome</keyword>
<sequence>MSTRSPRSVRELTLQEIGLRRDPQRWLSTNSCISLRSSKLRLARAEEGGPIGLLEVADRKPGIPRSLPRQKRLNELSFESTYLKLNSCCMNEKSLVKERTQQNSLLGK</sequence>
<organism evidence="1 2">
    <name type="scientific">Heterotrigona itama</name>
    <dbReference type="NCBI Taxonomy" id="395501"/>
    <lineage>
        <taxon>Eukaryota</taxon>
        <taxon>Metazoa</taxon>
        <taxon>Ecdysozoa</taxon>
        <taxon>Arthropoda</taxon>
        <taxon>Hexapoda</taxon>
        <taxon>Insecta</taxon>
        <taxon>Pterygota</taxon>
        <taxon>Neoptera</taxon>
        <taxon>Endopterygota</taxon>
        <taxon>Hymenoptera</taxon>
        <taxon>Apocrita</taxon>
        <taxon>Aculeata</taxon>
        <taxon>Apoidea</taxon>
        <taxon>Anthophila</taxon>
        <taxon>Apidae</taxon>
        <taxon>Heterotrigona</taxon>
    </lineage>
</organism>